<accession>A0A2G5I5V1</accession>
<keyword evidence="10" id="KW-1185">Reference proteome</keyword>
<dbReference type="EMBL" id="LKMD01000101">
    <property type="protein sequence ID" value="PIB00180.1"/>
    <property type="molecule type" value="Genomic_DNA"/>
</dbReference>
<dbReference type="InterPro" id="IPR017703">
    <property type="entry name" value="YgfZ/GCV_T_CS"/>
</dbReference>
<dbReference type="Pfam" id="PF25455">
    <property type="entry name" value="Beta-barrel_CAF17_C"/>
    <property type="match status" value="1"/>
</dbReference>
<dbReference type="InterPro" id="IPR027266">
    <property type="entry name" value="TrmE/GcvT-like"/>
</dbReference>
<dbReference type="InterPro" id="IPR045179">
    <property type="entry name" value="YgfZ/GcvT"/>
</dbReference>
<gene>
    <name evidence="7" type="ORF">CB0940_03052</name>
    <name evidence="8" type="ORF">RHO25_004838</name>
</gene>
<keyword evidence="3" id="KW-0496">Mitochondrion</keyword>
<dbReference type="NCBIfam" id="TIGR03317">
    <property type="entry name" value="ygfZ_signature"/>
    <property type="match status" value="1"/>
</dbReference>
<dbReference type="PANTHER" id="PTHR22602">
    <property type="entry name" value="TRANSFERASE CAF17, MITOCHONDRIAL-RELATED"/>
    <property type="match status" value="1"/>
</dbReference>
<comment type="similarity">
    <text evidence="4">Belongs to the GcvT family. CAF17/IBA57 subfamily.</text>
</comment>
<keyword evidence="7" id="KW-0808">Transferase</keyword>
<evidence type="ECO:0000259" key="6">
    <source>
        <dbReference type="Pfam" id="PF25455"/>
    </source>
</evidence>
<name>A0A2G5I5V1_CERBT</name>
<evidence type="ECO:0000256" key="2">
    <source>
        <dbReference type="ARBA" id="ARBA00022946"/>
    </source>
</evidence>
<evidence type="ECO:0000256" key="5">
    <source>
        <dbReference type="ARBA" id="ARBA00093637"/>
    </source>
</evidence>
<dbReference type="OrthoDB" id="191995at2759"/>
<dbReference type="SUPFAM" id="SSF103025">
    <property type="entry name" value="Folate-binding domain"/>
    <property type="match status" value="1"/>
</dbReference>
<proteinExistence type="inferred from homology"/>
<evidence type="ECO:0000313" key="8">
    <source>
        <dbReference type="EMBL" id="WPB00219.1"/>
    </source>
</evidence>
<dbReference type="Proteomes" id="UP000230605">
    <property type="component" value="Chromosome 3"/>
</dbReference>
<organism evidence="7 9">
    <name type="scientific">Cercospora beticola</name>
    <name type="common">Sugarbeet leaf spot fungus</name>
    <dbReference type="NCBI Taxonomy" id="122368"/>
    <lineage>
        <taxon>Eukaryota</taxon>
        <taxon>Fungi</taxon>
        <taxon>Dikarya</taxon>
        <taxon>Ascomycota</taxon>
        <taxon>Pezizomycotina</taxon>
        <taxon>Dothideomycetes</taxon>
        <taxon>Dothideomycetidae</taxon>
        <taxon>Mycosphaerellales</taxon>
        <taxon>Mycosphaerellaceae</taxon>
        <taxon>Cercospora</taxon>
    </lineage>
</organism>
<dbReference type="AlphaFoldDB" id="A0A2G5I5V1"/>
<keyword evidence="2" id="KW-0809">Transit peptide</keyword>
<reference evidence="8 10" key="2">
    <citation type="submission" date="2023-09" db="EMBL/GenBank/DDBJ databases">
        <title>Complete-Gapless Cercospora beticola genome.</title>
        <authorList>
            <person name="Wyatt N.A."/>
            <person name="Spanner R.E."/>
            <person name="Bolton M.D."/>
        </authorList>
    </citation>
    <scope>NUCLEOTIDE SEQUENCE [LARGE SCALE GENOMIC DNA]</scope>
    <source>
        <strain evidence="8">Cb09-40</strain>
    </source>
</reference>
<evidence type="ECO:0000256" key="3">
    <source>
        <dbReference type="ARBA" id="ARBA00023128"/>
    </source>
</evidence>
<evidence type="ECO:0000313" key="10">
    <source>
        <dbReference type="Proteomes" id="UP001302367"/>
    </source>
</evidence>
<dbReference type="Proteomes" id="UP001302367">
    <property type="component" value="Chromosome 3"/>
</dbReference>
<dbReference type="EMBL" id="CP134186">
    <property type="protein sequence ID" value="WPB00219.1"/>
    <property type="molecule type" value="Genomic_DNA"/>
</dbReference>
<dbReference type="GO" id="GO:0016226">
    <property type="term" value="P:iron-sulfur cluster assembly"/>
    <property type="evidence" value="ECO:0007669"/>
    <property type="project" value="TreeGrafter"/>
</dbReference>
<dbReference type="InterPro" id="IPR057460">
    <property type="entry name" value="CAF17_C"/>
</dbReference>
<evidence type="ECO:0000256" key="1">
    <source>
        <dbReference type="ARBA" id="ARBA00004305"/>
    </source>
</evidence>
<dbReference type="GO" id="GO:0016740">
    <property type="term" value="F:transferase activity"/>
    <property type="evidence" value="ECO:0007669"/>
    <property type="project" value="UniProtKB-KW"/>
</dbReference>
<dbReference type="GO" id="GO:0005759">
    <property type="term" value="C:mitochondrial matrix"/>
    <property type="evidence" value="ECO:0007669"/>
    <property type="project" value="UniProtKB-SubCell"/>
</dbReference>
<feature type="domain" description="CAF17 C-terminal" evidence="6">
    <location>
        <begin position="271"/>
        <end position="377"/>
    </location>
</feature>
<dbReference type="Gene3D" id="3.30.1360.120">
    <property type="entry name" value="Probable tRNA modification gtpase trme, domain 1"/>
    <property type="match status" value="1"/>
</dbReference>
<sequence>MLTASREASYVCARCLARQSKHARRQYATSASLPPAPPPSGAAKLTTRRLISLHGAETPKFLQGIITNNVRPESTSGFYAAFLTAQGKVLHDTFVYPTVGSEWHKQQGGAEDDAGYLLEVDADQADILMKHLKRHKLRSKFKLRLLDEGELDVWSLWKEEDRWTAHGTASAQQTAGIVGMSDPRAPGMGQRLILPEKKKDEALQDLEETTLDAYTIRRYLRGVPEGQMEMPRDEVLPMNCNIDIMNGIDFKKGCYVGQELTIRTHHTGVVRRRILPITLYETGAGVSEKPDYNPAATINASDFIGADIKKDDKRKRSTGKIIAGIGNVGLGMCRLEQMTDLKITAEPSPFSPEEKFVAQAGDGAEVSVKAFVPDWVRGSIREPKQQKRVE</sequence>
<evidence type="ECO:0000313" key="7">
    <source>
        <dbReference type="EMBL" id="PIB00180.1"/>
    </source>
</evidence>
<comment type="subcellular location">
    <subcellularLocation>
        <location evidence="1">Mitochondrion matrix</location>
    </subcellularLocation>
</comment>
<reference evidence="7 9" key="1">
    <citation type="submission" date="2015-10" db="EMBL/GenBank/DDBJ databases">
        <title>The cercosporin biosynthetic gene cluster was horizontally transferred to several fungal lineages and shown to be expanded in Cercospora beticola based on microsynteny with recipient genomes.</title>
        <authorList>
            <person name="De Jonge R."/>
            <person name="Ebert M.K."/>
            <person name="Suttle J.C."/>
            <person name="Jurick Ii W.M."/>
            <person name="Secor G.A."/>
            <person name="Thomma B.P."/>
            <person name="Van De Peer Y."/>
            <person name="Bolton M.D."/>
        </authorList>
    </citation>
    <scope>NUCLEOTIDE SEQUENCE [LARGE SCALE GENOMIC DNA]</scope>
    <source>
        <strain evidence="7 9">09-40</strain>
    </source>
</reference>
<protein>
    <recommendedName>
        <fullName evidence="5">Iron-sulfur cluster assembly factor IBA57 homolog, mitochondrial</fullName>
    </recommendedName>
</protein>
<evidence type="ECO:0000256" key="4">
    <source>
        <dbReference type="ARBA" id="ARBA00093447"/>
    </source>
</evidence>
<evidence type="ECO:0000313" key="9">
    <source>
        <dbReference type="Proteomes" id="UP000230605"/>
    </source>
</evidence>
<dbReference type="PANTHER" id="PTHR22602:SF0">
    <property type="entry name" value="TRANSFERASE CAF17, MITOCHONDRIAL-RELATED"/>
    <property type="match status" value="1"/>
</dbReference>